<protein>
    <recommendedName>
        <fullName evidence="3">Lipocalin-like domain-containing protein</fullName>
    </recommendedName>
</protein>
<gene>
    <name evidence="1" type="ORF">C900_01690</name>
</gene>
<sequence length="120" mass="13376">MANDSKSGVPEAQKLQVPEYMVGKWKLVSLISYEKGDTSRITPEDAGVSLVSINNADGSFTDILNGKETKGVFYLKSDTAIFDYDNDTKRLFTYSFSNDTLYYTGRINGLLMTSAFMIDK</sequence>
<dbReference type="Proteomes" id="UP000011135">
    <property type="component" value="Unassembled WGS sequence"/>
</dbReference>
<evidence type="ECO:0000313" key="2">
    <source>
        <dbReference type="Proteomes" id="UP000011135"/>
    </source>
</evidence>
<proteinExistence type="predicted"/>
<dbReference type="EMBL" id="AMZN01000025">
    <property type="protein sequence ID" value="ELR72275.1"/>
    <property type="molecule type" value="Genomic_DNA"/>
</dbReference>
<organism evidence="1 2">
    <name type="scientific">Fulvivirga imtechensis AK7</name>
    <dbReference type="NCBI Taxonomy" id="1237149"/>
    <lineage>
        <taxon>Bacteria</taxon>
        <taxon>Pseudomonadati</taxon>
        <taxon>Bacteroidota</taxon>
        <taxon>Cytophagia</taxon>
        <taxon>Cytophagales</taxon>
        <taxon>Fulvivirgaceae</taxon>
        <taxon>Fulvivirga</taxon>
    </lineage>
</organism>
<reference evidence="1 2" key="1">
    <citation type="submission" date="2012-12" db="EMBL/GenBank/DDBJ databases">
        <title>Genome assembly of Fulvivirga imtechensis AK7.</title>
        <authorList>
            <person name="Nupur N."/>
            <person name="Khatri I."/>
            <person name="Kumar R."/>
            <person name="Subramanian S."/>
            <person name="Pinnaka A."/>
        </authorList>
    </citation>
    <scope>NUCLEOTIDE SEQUENCE [LARGE SCALE GENOMIC DNA]</scope>
    <source>
        <strain evidence="1 2">AK7</strain>
    </source>
</reference>
<accession>L8JU33</accession>
<keyword evidence="2" id="KW-1185">Reference proteome</keyword>
<name>L8JU33_9BACT</name>
<evidence type="ECO:0000313" key="1">
    <source>
        <dbReference type="EMBL" id="ELR72275.1"/>
    </source>
</evidence>
<evidence type="ECO:0008006" key="3">
    <source>
        <dbReference type="Google" id="ProtNLM"/>
    </source>
</evidence>
<dbReference type="AlphaFoldDB" id="L8JU33"/>
<dbReference type="STRING" id="1237149.C900_01690"/>
<comment type="caution">
    <text evidence="1">The sequence shown here is derived from an EMBL/GenBank/DDBJ whole genome shotgun (WGS) entry which is preliminary data.</text>
</comment>